<keyword evidence="4" id="KW-1185">Reference proteome</keyword>
<evidence type="ECO:0000256" key="2">
    <source>
        <dbReference type="RuleBase" id="RU362080"/>
    </source>
</evidence>
<dbReference type="PANTHER" id="PTHR33713:SF6">
    <property type="entry name" value="ANTITOXIN YEFM"/>
    <property type="match status" value="1"/>
</dbReference>
<accession>J0WXX6</accession>
<protein>
    <recommendedName>
        <fullName evidence="2">Antitoxin</fullName>
    </recommendedName>
</protein>
<dbReference type="SUPFAM" id="SSF143120">
    <property type="entry name" value="YefM-like"/>
    <property type="match status" value="1"/>
</dbReference>
<dbReference type="InterPro" id="IPR006442">
    <property type="entry name" value="Antitoxin_Phd/YefM"/>
</dbReference>
<dbReference type="NCBIfam" id="TIGR01552">
    <property type="entry name" value="phd_fam"/>
    <property type="match status" value="1"/>
</dbReference>
<dbReference type="RefSeq" id="WP_008732372.1">
    <property type="nucleotide sequence ID" value="NZ_AKFT01000162.1"/>
</dbReference>
<evidence type="ECO:0000313" key="3">
    <source>
        <dbReference type="EMBL" id="EJF41156.1"/>
    </source>
</evidence>
<dbReference type="eggNOG" id="COG2161">
    <property type="taxonomic scope" value="Bacteria"/>
</dbReference>
<dbReference type="PATRIC" id="fig|1125718.3.peg.1976"/>
<proteinExistence type="inferred from homology"/>
<comment type="function">
    <text evidence="2">Antitoxin component of a type II toxin-antitoxin (TA) system.</text>
</comment>
<dbReference type="Pfam" id="PF02604">
    <property type="entry name" value="PhdYeFM_antitox"/>
    <property type="match status" value="1"/>
</dbReference>
<comment type="similarity">
    <text evidence="1 2">Belongs to the phD/YefM antitoxin family.</text>
</comment>
<reference evidence="3 4" key="1">
    <citation type="submission" date="2012-05" db="EMBL/GenBank/DDBJ databases">
        <authorList>
            <person name="Harkins D.M."/>
            <person name="Madupu R."/>
            <person name="Durkin A.S."/>
            <person name="Torralba M."/>
            <person name="Methe B."/>
            <person name="Sutton G.G."/>
            <person name="Nelson K.E."/>
        </authorList>
    </citation>
    <scope>NUCLEOTIDE SEQUENCE [LARGE SCALE GENOMIC DNA]</scope>
    <source>
        <strain evidence="3 4">F0489</strain>
    </source>
</reference>
<dbReference type="InterPro" id="IPR051405">
    <property type="entry name" value="phD/YefM_antitoxin"/>
</dbReference>
<dbReference type="PANTHER" id="PTHR33713">
    <property type="entry name" value="ANTITOXIN YAFN-RELATED"/>
    <property type="match status" value="1"/>
</dbReference>
<name>J0WXX6_9ACTO</name>
<evidence type="ECO:0000256" key="1">
    <source>
        <dbReference type="ARBA" id="ARBA00009981"/>
    </source>
</evidence>
<dbReference type="AlphaFoldDB" id="J0WXX6"/>
<dbReference type="Proteomes" id="UP000002941">
    <property type="component" value="Unassembled WGS sequence"/>
</dbReference>
<gene>
    <name evidence="3" type="ORF">HMPREF1318_2268</name>
</gene>
<dbReference type="OrthoDB" id="9802003at2"/>
<dbReference type="EMBL" id="AKFT01000162">
    <property type="protein sequence ID" value="EJF41156.1"/>
    <property type="molecule type" value="Genomic_DNA"/>
</dbReference>
<sequence>MSISASEARRTLFPLIERVNADRDAVEIVSRSGAAVLMSADEYAAWKETAYLFRSPENARRLLDSYERARAGRTEIHDLDREN</sequence>
<organism evidence="3 4">
    <name type="scientific">Actinomyces massiliensis F0489</name>
    <dbReference type="NCBI Taxonomy" id="1125718"/>
    <lineage>
        <taxon>Bacteria</taxon>
        <taxon>Bacillati</taxon>
        <taxon>Actinomycetota</taxon>
        <taxon>Actinomycetes</taxon>
        <taxon>Actinomycetales</taxon>
        <taxon>Actinomycetaceae</taxon>
        <taxon>Actinomyces</taxon>
    </lineage>
</organism>
<dbReference type="Gene3D" id="3.40.1620.10">
    <property type="entry name" value="YefM-like domain"/>
    <property type="match status" value="1"/>
</dbReference>
<evidence type="ECO:0000313" key="4">
    <source>
        <dbReference type="Proteomes" id="UP000002941"/>
    </source>
</evidence>
<comment type="caution">
    <text evidence="3">The sequence shown here is derived from an EMBL/GenBank/DDBJ whole genome shotgun (WGS) entry which is preliminary data.</text>
</comment>
<dbReference type="Gene3D" id="1.10.1220.170">
    <property type="match status" value="1"/>
</dbReference>
<dbReference type="InterPro" id="IPR036165">
    <property type="entry name" value="YefM-like_sf"/>
</dbReference>